<organism evidence="1 2">
    <name type="scientific">Trifolium medium</name>
    <dbReference type="NCBI Taxonomy" id="97028"/>
    <lineage>
        <taxon>Eukaryota</taxon>
        <taxon>Viridiplantae</taxon>
        <taxon>Streptophyta</taxon>
        <taxon>Embryophyta</taxon>
        <taxon>Tracheophyta</taxon>
        <taxon>Spermatophyta</taxon>
        <taxon>Magnoliopsida</taxon>
        <taxon>eudicotyledons</taxon>
        <taxon>Gunneridae</taxon>
        <taxon>Pentapetalae</taxon>
        <taxon>rosids</taxon>
        <taxon>fabids</taxon>
        <taxon>Fabales</taxon>
        <taxon>Fabaceae</taxon>
        <taxon>Papilionoideae</taxon>
        <taxon>50 kb inversion clade</taxon>
        <taxon>NPAAA clade</taxon>
        <taxon>Hologalegina</taxon>
        <taxon>IRL clade</taxon>
        <taxon>Trifolieae</taxon>
        <taxon>Trifolium</taxon>
    </lineage>
</organism>
<reference evidence="1 2" key="1">
    <citation type="journal article" date="2018" name="Front. Plant Sci.">
        <title>Red Clover (Trifolium pratense) and Zigzag Clover (T. medium) - A Picture of Genomic Similarities and Differences.</title>
        <authorList>
            <person name="Dluhosova J."/>
            <person name="Istvanek J."/>
            <person name="Nedelnik J."/>
            <person name="Repkova J."/>
        </authorList>
    </citation>
    <scope>NUCLEOTIDE SEQUENCE [LARGE SCALE GENOMIC DNA]</scope>
    <source>
        <strain evidence="2">cv. 10/8</strain>
        <tissue evidence="1">Leaf</tissue>
    </source>
</reference>
<sequence length="60" mass="6408">MSPDSLSFVTEASGVYSQLSSGFSSVLHNNAYQQTTAMDLNFALCSNENSDTVGRVAMLL</sequence>
<proteinExistence type="predicted"/>
<accession>A0A392SVP3</accession>
<protein>
    <submittedName>
        <fullName evidence="1">Uncharacterized protein</fullName>
    </submittedName>
</protein>
<dbReference type="Proteomes" id="UP000265520">
    <property type="component" value="Unassembled WGS sequence"/>
</dbReference>
<keyword evidence="2" id="KW-1185">Reference proteome</keyword>
<dbReference type="EMBL" id="LXQA010439492">
    <property type="protein sequence ID" value="MCI51926.1"/>
    <property type="molecule type" value="Genomic_DNA"/>
</dbReference>
<comment type="caution">
    <text evidence="1">The sequence shown here is derived from an EMBL/GenBank/DDBJ whole genome shotgun (WGS) entry which is preliminary data.</text>
</comment>
<dbReference type="AlphaFoldDB" id="A0A392SVP3"/>
<evidence type="ECO:0000313" key="1">
    <source>
        <dbReference type="EMBL" id="MCI51926.1"/>
    </source>
</evidence>
<feature type="non-terminal residue" evidence="1">
    <location>
        <position position="60"/>
    </location>
</feature>
<evidence type="ECO:0000313" key="2">
    <source>
        <dbReference type="Proteomes" id="UP000265520"/>
    </source>
</evidence>
<name>A0A392SVP3_9FABA</name>